<evidence type="ECO:0000259" key="13">
    <source>
        <dbReference type="PROSITE" id="PS51192"/>
    </source>
</evidence>
<feature type="domain" description="Helicase ATP-binding" evidence="13">
    <location>
        <begin position="217"/>
        <end position="383"/>
    </location>
</feature>
<dbReference type="PATRIC" id="fig|1220535.3.peg.1059"/>
<evidence type="ECO:0000256" key="9">
    <source>
        <dbReference type="ARBA" id="ARBA00023125"/>
    </source>
</evidence>
<keyword evidence="10 12" id="KW-0413">Isomerase</keyword>
<keyword evidence="4 12" id="KW-0547">Nucleotide-binding</keyword>
<dbReference type="InterPro" id="IPR014001">
    <property type="entry name" value="Helicase_ATP-bd"/>
</dbReference>
<dbReference type="GO" id="GO:0008270">
    <property type="term" value="F:zinc ion binding"/>
    <property type="evidence" value="ECO:0007669"/>
    <property type="project" value="UniProtKB-UniRule"/>
</dbReference>
<comment type="function">
    <text evidence="12">Initiates the restart of stalled replication forks, which reloads the replicative helicase on sites other than the origin of replication. Recognizes and binds to abandoned replication forks and remodels them to uncover a helicase loading site. Promotes assembly of the primosome at these replication forks.</text>
</comment>
<dbReference type="InterPro" id="IPR005259">
    <property type="entry name" value="PriA"/>
</dbReference>
<dbReference type="GO" id="GO:0006269">
    <property type="term" value="P:DNA replication, synthesis of primer"/>
    <property type="evidence" value="ECO:0007669"/>
    <property type="project" value="UniProtKB-KW"/>
</dbReference>
<dbReference type="PANTHER" id="PTHR30580:SF0">
    <property type="entry name" value="PRIMOSOMAL PROTEIN N"/>
    <property type="match status" value="1"/>
</dbReference>
<evidence type="ECO:0000313" key="15">
    <source>
        <dbReference type="Proteomes" id="UP000004836"/>
    </source>
</evidence>
<dbReference type="InterPro" id="IPR041236">
    <property type="entry name" value="PriA_C"/>
</dbReference>
<feature type="binding site" evidence="12">
    <location>
        <position position="453"/>
    </location>
    <ligand>
        <name>Zn(2+)</name>
        <dbReference type="ChEBI" id="CHEBI:29105"/>
        <label>2</label>
    </ligand>
</feature>
<dbReference type="Gene3D" id="3.40.50.300">
    <property type="entry name" value="P-loop containing nucleotide triphosphate hydrolases"/>
    <property type="match status" value="2"/>
</dbReference>
<dbReference type="FunFam" id="3.40.50.300:FF:000489">
    <property type="entry name" value="Primosome assembly protein PriA"/>
    <property type="match status" value="1"/>
</dbReference>
<feature type="binding site" evidence="12">
    <location>
        <position position="444"/>
    </location>
    <ligand>
        <name>Zn(2+)</name>
        <dbReference type="ChEBI" id="CHEBI:29105"/>
        <label>1</label>
    </ligand>
</feature>
<dbReference type="GO" id="GO:0006310">
    <property type="term" value="P:DNA recombination"/>
    <property type="evidence" value="ECO:0007669"/>
    <property type="project" value="InterPro"/>
</dbReference>
<dbReference type="GO" id="GO:1990077">
    <property type="term" value="C:primosome complex"/>
    <property type="evidence" value="ECO:0007669"/>
    <property type="project" value="UniProtKB-UniRule"/>
</dbReference>
<dbReference type="AlphaFoldDB" id="J9DZY7"/>
<dbReference type="GO" id="GO:0003677">
    <property type="term" value="F:DNA binding"/>
    <property type="evidence" value="ECO:0007669"/>
    <property type="project" value="UniProtKB-UniRule"/>
</dbReference>
<dbReference type="InterPro" id="IPR040498">
    <property type="entry name" value="PriA_CRR"/>
</dbReference>
<dbReference type="SMART" id="SM00490">
    <property type="entry name" value="HELICc"/>
    <property type="match status" value="1"/>
</dbReference>
<organism evidence="14 15">
    <name type="scientific">alpha proteobacterium IMCC14465</name>
    <dbReference type="NCBI Taxonomy" id="1220535"/>
    <lineage>
        <taxon>Bacteria</taxon>
        <taxon>Pseudomonadati</taxon>
        <taxon>Pseudomonadota</taxon>
        <taxon>Alphaproteobacteria</taxon>
        <taxon>PS1 clade</taxon>
    </lineage>
</organism>
<comment type="cofactor">
    <cofactor evidence="12">
        <name>Zn(2+)</name>
        <dbReference type="ChEBI" id="CHEBI:29105"/>
    </cofactor>
    <text evidence="12">Binds 2 zinc ions per subunit.</text>
</comment>
<feature type="binding site" evidence="12">
    <location>
        <position position="471"/>
    </location>
    <ligand>
        <name>Zn(2+)</name>
        <dbReference type="ChEBI" id="CHEBI:29105"/>
        <label>2</label>
    </ligand>
</feature>
<evidence type="ECO:0000256" key="3">
    <source>
        <dbReference type="ARBA" id="ARBA00022723"/>
    </source>
</evidence>
<accession>J9DZY7</accession>
<keyword evidence="7 12" id="KW-0862">Zinc</keyword>
<feature type="binding site" evidence="12">
    <location>
        <position position="447"/>
    </location>
    <ligand>
        <name>Zn(2+)</name>
        <dbReference type="ChEBI" id="CHEBI:29105"/>
        <label>1</label>
    </ligand>
</feature>
<keyword evidence="8 12" id="KW-0067">ATP-binding</keyword>
<dbReference type="InterPro" id="IPR027417">
    <property type="entry name" value="P-loop_NTPase"/>
</dbReference>
<evidence type="ECO:0000256" key="6">
    <source>
        <dbReference type="ARBA" id="ARBA00022806"/>
    </source>
</evidence>
<comment type="subunit">
    <text evidence="12">Component of the replication restart primosome.</text>
</comment>
<dbReference type="Proteomes" id="UP000004836">
    <property type="component" value="Unassembled WGS sequence"/>
</dbReference>
<dbReference type="GO" id="GO:0043138">
    <property type="term" value="F:3'-5' DNA helicase activity"/>
    <property type="evidence" value="ECO:0007669"/>
    <property type="project" value="UniProtKB-EC"/>
</dbReference>
<evidence type="ECO:0000313" key="14">
    <source>
        <dbReference type="EMBL" id="EJW21269.1"/>
    </source>
</evidence>
<comment type="catalytic activity">
    <reaction evidence="12">
        <text>Couples ATP hydrolysis with the unwinding of duplex DNA by translocating in the 3'-5' direction.</text>
        <dbReference type="EC" id="5.6.2.4"/>
    </reaction>
</comment>
<protein>
    <recommendedName>
        <fullName evidence="12">Replication restart protein PriA</fullName>
    </recommendedName>
    <alternativeName>
        <fullName evidence="12">ATP-dependent DNA helicase PriA</fullName>
        <ecNumber evidence="12">5.6.2.4</ecNumber>
    </alternativeName>
    <alternativeName>
        <fullName evidence="12">DNA 3'-5' helicase PriA</fullName>
    </alternativeName>
</protein>
<feature type="binding site" evidence="12">
    <location>
        <position position="484"/>
    </location>
    <ligand>
        <name>Zn(2+)</name>
        <dbReference type="ChEBI" id="CHEBI:29105"/>
        <label>1</label>
    </ligand>
</feature>
<dbReference type="PANTHER" id="PTHR30580">
    <property type="entry name" value="PRIMOSOMAL PROTEIN N"/>
    <property type="match status" value="1"/>
</dbReference>
<feature type="binding site" evidence="12">
    <location>
        <position position="474"/>
    </location>
    <ligand>
        <name>Zn(2+)</name>
        <dbReference type="ChEBI" id="CHEBI:29105"/>
        <label>2</label>
    </ligand>
</feature>
<dbReference type="NCBIfam" id="NF004070">
    <property type="entry name" value="PRK05580.2-2"/>
    <property type="match status" value="1"/>
</dbReference>
<dbReference type="OrthoDB" id="9759544at2"/>
<evidence type="ECO:0000256" key="1">
    <source>
        <dbReference type="ARBA" id="ARBA00022515"/>
    </source>
</evidence>
<dbReference type="Gene3D" id="3.40.1440.60">
    <property type="entry name" value="PriA, 3(prime) DNA-binding domain"/>
    <property type="match status" value="1"/>
</dbReference>
<comment type="catalytic activity">
    <reaction evidence="11 12">
        <text>ATP + H2O = ADP + phosphate + H(+)</text>
        <dbReference type="Rhea" id="RHEA:13065"/>
        <dbReference type="ChEBI" id="CHEBI:15377"/>
        <dbReference type="ChEBI" id="CHEBI:15378"/>
        <dbReference type="ChEBI" id="CHEBI:30616"/>
        <dbReference type="ChEBI" id="CHEBI:43474"/>
        <dbReference type="ChEBI" id="CHEBI:456216"/>
        <dbReference type="EC" id="5.6.2.4"/>
    </reaction>
</comment>
<dbReference type="EC" id="5.6.2.4" evidence="12"/>
<dbReference type="HAMAP" id="MF_00983">
    <property type="entry name" value="PriA"/>
    <property type="match status" value="1"/>
</dbReference>
<dbReference type="EMBL" id="ALYF01000003">
    <property type="protein sequence ID" value="EJW21269.1"/>
    <property type="molecule type" value="Genomic_DNA"/>
</dbReference>
<dbReference type="GO" id="GO:0016887">
    <property type="term" value="F:ATP hydrolysis activity"/>
    <property type="evidence" value="ECO:0007669"/>
    <property type="project" value="RHEA"/>
</dbReference>
<proteinExistence type="inferred from homology"/>
<keyword evidence="2 12" id="KW-0235">DNA replication</keyword>
<evidence type="ECO:0000256" key="5">
    <source>
        <dbReference type="ARBA" id="ARBA00022801"/>
    </source>
</evidence>
<evidence type="ECO:0000256" key="2">
    <source>
        <dbReference type="ARBA" id="ARBA00022705"/>
    </source>
</evidence>
<evidence type="ECO:0000256" key="11">
    <source>
        <dbReference type="ARBA" id="ARBA00048988"/>
    </source>
</evidence>
<dbReference type="InterPro" id="IPR001650">
    <property type="entry name" value="Helicase_C-like"/>
</dbReference>
<dbReference type="Pfam" id="PF18074">
    <property type="entry name" value="PriA_C"/>
    <property type="match status" value="1"/>
</dbReference>
<dbReference type="InterPro" id="IPR011545">
    <property type="entry name" value="DEAD/DEAH_box_helicase_dom"/>
</dbReference>
<evidence type="ECO:0000256" key="7">
    <source>
        <dbReference type="ARBA" id="ARBA00022833"/>
    </source>
</evidence>
<evidence type="ECO:0000256" key="4">
    <source>
        <dbReference type="ARBA" id="ARBA00022741"/>
    </source>
</evidence>
<sequence>MQRIENDDIQIVAVCLAALVPKLFHYAVPQGAALAPGQFVLVPFGKKKLPGVIWEAPRPWQENDPPKDKLKFIEQIYDLPPLSEENRQFVDWVSSYVMSPQGAVLKLLLSVPDALSPEKPVMGWQVSDKRPPRLTEARRRVFATLLPGMAMRTKTLTEAASVSAATLASLEKEGALIKAEMPPELMEETLFDVPDPAHSRVQFSDEQAEAVRQLTDKIDTRGFQCHLLDGVTGSGKTEVFFEVIAAALTNGKSAIVLLPEIALTEQLLARFVERFGCRPALWHSGLTPSERRRTWRAVAEGKVKVMVAARSGLFLPWQNLGVIVVDEEHDPGFKQEEGVIYNARDMAVVRGRLADATVILSSATPSLESYVNARDERYHLVKLPSRHGAAGMPDLSMIDMRLDPPARGQWLSPAMVSAMQDALDLGQQTLLFLNRRGYAPLTLCRNCGHRYACSDCDAWLVEHRRKNLMACHQCGSVRNVPDTCEECGEADCLTACGPGVERVLEEVGHVFPDKKAAVLSSDMVGQSGELQSQLNLIQSGEIDIIIGTQIIAKGHHFPALGFAGVVDADLGLGNGDLRAAERTYQTLLQVSGRAGRESAKGTAMLQSYMPDHPVLQALIAGERDIFLEREAEMRAQSSMPPFGRLAGLVLSGPDLAALNQFSRDLAALIPASEPALGEVRVLGPAPAPIARIRNRYRMRFLVKAGKQAKIQRFIAHWLAKAKIPSQIRVAIDIDPYSFF</sequence>
<dbReference type="NCBIfam" id="TIGR00595">
    <property type="entry name" value="priA"/>
    <property type="match status" value="1"/>
</dbReference>
<keyword evidence="1 12" id="KW-0639">Primosome</keyword>
<evidence type="ECO:0000256" key="10">
    <source>
        <dbReference type="ARBA" id="ARBA00023235"/>
    </source>
</evidence>
<dbReference type="SUPFAM" id="SSF52540">
    <property type="entry name" value="P-loop containing nucleoside triphosphate hydrolases"/>
    <property type="match status" value="2"/>
</dbReference>
<evidence type="ECO:0000256" key="12">
    <source>
        <dbReference type="HAMAP-Rule" id="MF_00983"/>
    </source>
</evidence>
<dbReference type="GO" id="GO:0006270">
    <property type="term" value="P:DNA replication initiation"/>
    <property type="evidence" value="ECO:0007669"/>
    <property type="project" value="TreeGrafter"/>
</dbReference>
<dbReference type="Pfam" id="PF17764">
    <property type="entry name" value="PriA_3primeBD"/>
    <property type="match status" value="1"/>
</dbReference>
<feature type="binding site" evidence="12">
    <location>
        <position position="456"/>
    </location>
    <ligand>
        <name>Zn(2+)</name>
        <dbReference type="ChEBI" id="CHEBI:29105"/>
        <label>2</label>
    </ligand>
</feature>
<feature type="binding site" evidence="12">
    <location>
        <position position="487"/>
    </location>
    <ligand>
        <name>Zn(2+)</name>
        <dbReference type="ChEBI" id="CHEBI:29105"/>
        <label>1</label>
    </ligand>
</feature>
<keyword evidence="15" id="KW-1185">Reference proteome</keyword>
<comment type="similarity">
    <text evidence="12">Belongs to the helicase family. PriA subfamily.</text>
</comment>
<keyword evidence="3 12" id="KW-0479">Metal-binding</keyword>
<dbReference type="InterPro" id="IPR041222">
    <property type="entry name" value="PriA_3primeBD"/>
</dbReference>
<dbReference type="CDD" id="cd17929">
    <property type="entry name" value="DEXHc_priA"/>
    <property type="match status" value="1"/>
</dbReference>
<gene>
    <name evidence="12" type="primary">priA</name>
    <name evidence="14" type="ORF">IMCC14465_10650</name>
</gene>
<dbReference type="STRING" id="1220535.IMCC14465_10650"/>
<dbReference type="GO" id="GO:0005524">
    <property type="term" value="F:ATP binding"/>
    <property type="evidence" value="ECO:0007669"/>
    <property type="project" value="UniProtKB-UniRule"/>
</dbReference>
<dbReference type="Pfam" id="PF00270">
    <property type="entry name" value="DEAD"/>
    <property type="match status" value="1"/>
</dbReference>
<keyword evidence="5 12" id="KW-0378">Hydrolase</keyword>
<name>J9DZY7_9PROT</name>
<reference evidence="14 15" key="1">
    <citation type="journal article" date="2012" name="J. Bacteriol.">
        <title>Genome Sequence of Strain IMCC14465, Isolated from the East Sea, Belonging to the PS1 Clade of Alphaproteobacteria.</title>
        <authorList>
            <person name="Yang S.J."/>
            <person name="Kang I."/>
            <person name="Cho J.C."/>
        </authorList>
    </citation>
    <scope>NUCLEOTIDE SEQUENCE [LARGE SCALE GENOMIC DNA]</scope>
    <source>
        <strain evidence="14 15">IMCC14465</strain>
    </source>
</reference>
<comment type="caution">
    <text evidence="14">The sequence shown here is derived from an EMBL/GenBank/DDBJ whole genome shotgun (WGS) entry which is preliminary data.</text>
</comment>
<dbReference type="Pfam" id="PF18319">
    <property type="entry name" value="Zn_ribbon_PriA"/>
    <property type="match status" value="1"/>
</dbReference>
<dbReference type="GO" id="GO:0006302">
    <property type="term" value="P:double-strand break repair"/>
    <property type="evidence" value="ECO:0007669"/>
    <property type="project" value="InterPro"/>
</dbReference>
<evidence type="ECO:0000256" key="8">
    <source>
        <dbReference type="ARBA" id="ARBA00022840"/>
    </source>
</evidence>
<keyword evidence="6 12" id="KW-0347">Helicase</keyword>
<dbReference type="PROSITE" id="PS51192">
    <property type="entry name" value="HELICASE_ATP_BIND_1"/>
    <property type="match status" value="1"/>
</dbReference>
<dbReference type="InterPro" id="IPR042115">
    <property type="entry name" value="PriA_3primeBD_sf"/>
</dbReference>
<dbReference type="SMART" id="SM00487">
    <property type="entry name" value="DEXDc"/>
    <property type="match status" value="1"/>
</dbReference>
<keyword evidence="9 12" id="KW-0238">DNA-binding</keyword>
<dbReference type="eggNOG" id="COG1198">
    <property type="taxonomic scope" value="Bacteria"/>
</dbReference>